<dbReference type="InParanoid" id="F9XQV0"/>
<dbReference type="HOGENOM" id="CLU_2470799_0_0_1"/>
<proteinExistence type="predicted"/>
<dbReference type="Proteomes" id="UP000008062">
    <property type="component" value="Chromosome 14"/>
</dbReference>
<dbReference type="KEGG" id="ztr:MYCGRDRAFT_83120"/>
<dbReference type="AlphaFoldDB" id="F9XQV0"/>
<dbReference type="RefSeq" id="XP_003847445.1">
    <property type="nucleotide sequence ID" value="XM_003847397.1"/>
</dbReference>
<keyword evidence="2" id="KW-1185">Reference proteome</keyword>
<name>F9XQV0_ZYMTI</name>
<accession>F9XQV0</accession>
<gene>
    <name evidence="1" type="ORF">MYCGRDRAFT_83120</name>
</gene>
<dbReference type="GeneID" id="13400579"/>
<evidence type="ECO:0000313" key="1">
    <source>
        <dbReference type="EMBL" id="EGP82421.1"/>
    </source>
</evidence>
<evidence type="ECO:0000313" key="2">
    <source>
        <dbReference type="Proteomes" id="UP000008062"/>
    </source>
</evidence>
<organism evidence="1 2">
    <name type="scientific">Zymoseptoria tritici (strain CBS 115943 / IPO323)</name>
    <name type="common">Speckled leaf blotch fungus</name>
    <name type="synonym">Septoria tritici</name>
    <dbReference type="NCBI Taxonomy" id="336722"/>
    <lineage>
        <taxon>Eukaryota</taxon>
        <taxon>Fungi</taxon>
        <taxon>Dikarya</taxon>
        <taxon>Ascomycota</taxon>
        <taxon>Pezizomycotina</taxon>
        <taxon>Dothideomycetes</taxon>
        <taxon>Dothideomycetidae</taxon>
        <taxon>Mycosphaerellales</taxon>
        <taxon>Mycosphaerellaceae</taxon>
        <taxon>Zymoseptoria</taxon>
    </lineage>
</organism>
<dbReference type="EMBL" id="CM001209">
    <property type="protein sequence ID" value="EGP82421.1"/>
    <property type="molecule type" value="Genomic_DNA"/>
</dbReference>
<protein>
    <submittedName>
        <fullName evidence="1">Uncharacterized protein</fullName>
    </submittedName>
</protein>
<sequence length="88" mass="9342">LVLFITRPNPPMQDPHPADDVGWGGGGVREEGRGVGIRVLVGRGLGGGEGRRARRGVRVGHDICFSSQAVLIVWHLNSVKMGNAAKYG</sequence>
<reference evidence="1 2" key="1">
    <citation type="journal article" date="2011" name="PLoS Genet.">
        <title>Finished genome of the fungal wheat pathogen Mycosphaerella graminicola reveals dispensome structure, chromosome plasticity, and stealth pathogenesis.</title>
        <authorList>
            <person name="Goodwin S.B."/>
            <person name="Ben M'barek S."/>
            <person name="Dhillon B."/>
            <person name="Wittenberg A.H.J."/>
            <person name="Crane C.F."/>
            <person name="Hane J.K."/>
            <person name="Foster A.J."/>
            <person name="Van der Lee T.A.J."/>
            <person name="Grimwood J."/>
            <person name="Aerts A."/>
            <person name="Antoniw J."/>
            <person name="Bailey A."/>
            <person name="Bluhm B."/>
            <person name="Bowler J."/>
            <person name="Bristow J."/>
            <person name="van der Burgt A."/>
            <person name="Canto-Canche B."/>
            <person name="Churchill A.C.L."/>
            <person name="Conde-Ferraez L."/>
            <person name="Cools H.J."/>
            <person name="Coutinho P.M."/>
            <person name="Csukai M."/>
            <person name="Dehal P."/>
            <person name="De Wit P."/>
            <person name="Donzelli B."/>
            <person name="van de Geest H.C."/>
            <person name="van Ham R.C.H.J."/>
            <person name="Hammond-Kosack K.E."/>
            <person name="Henrissat B."/>
            <person name="Kilian A."/>
            <person name="Kobayashi A.K."/>
            <person name="Koopmann E."/>
            <person name="Kourmpetis Y."/>
            <person name="Kuzniar A."/>
            <person name="Lindquist E."/>
            <person name="Lombard V."/>
            <person name="Maliepaard C."/>
            <person name="Martins N."/>
            <person name="Mehrabi R."/>
            <person name="Nap J.P.H."/>
            <person name="Ponomarenko A."/>
            <person name="Rudd J.J."/>
            <person name="Salamov A."/>
            <person name="Schmutz J."/>
            <person name="Schouten H.J."/>
            <person name="Shapiro H."/>
            <person name="Stergiopoulos I."/>
            <person name="Torriani S.F.F."/>
            <person name="Tu H."/>
            <person name="de Vries R.P."/>
            <person name="Waalwijk C."/>
            <person name="Ware S.B."/>
            <person name="Wiebenga A."/>
            <person name="Zwiers L.-H."/>
            <person name="Oliver R.P."/>
            <person name="Grigoriev I.V."/>
            <person name="Kema G.H.J."/>
        </authorList>
    </citation>
    <scope>NUCLEOTIDE SEQUENCE [LARGE SCALE GENOMIC DNA]</scope>
    <source>
        <strain evidence="2">CBS 115943 / IPO323</strain>
    </source>
</reference>
<feature type="non-terminal residue" evidence="1">
    <location>
        <position position="1"/>
    </location>
</feature>